<comment type="caution">
    <text evidence="2">The sequence shown here is derived from an EMBL/GenBank/DDBJ whole genome shotgun (WGS) entry which is preliminary data.</text>
</comment>
<dbReference type="Proteomes" id="UP000018438">
    <property type="component" value="Unassembled WGS sequence"/>
</dbReference>
<protein>
    <submittedName>
        <fullName evidence="2">Uncharacterized protein</fullName>
    </submittedName>
</protein>
<keyword evidence="3" id="KW-1185">Reference proteome</keyword>
<keyword evidence="1" id="KW-1133">Transmembrane helix</keyword>
<keyword evidence="1" id="KW-0472">Membrane</keyword>
<feature type="transmembrane region" description="Helical" evidence="1">
    <location>
        <begin position="49"/>
        <end position="73"/>
    </location>
</feature>
<dbReference type="EMBL" id="APPI01000003">
    <property type="protein sequence ID" value="ENV14770.1"/>
    <property type="molecule type" value="Genomic_DNA"/>
</dbReference>
<feature type="transmembrane region" description="Helical" evidence="1">
    <location>
        <begin position="109"/>
        <end position="131"/>
    </location>
</feature>
<feature type="transmembrane region" description="Helical" evidence="1">
    <location>
        <begin position="12"/>
        <end position="29"/>
    </location>
</feature>
<reference evidence="2 3" key="1">
    <citation type="submission" date="2013-02" db="EMBL/GenBank/DDBJ databases">
        <title>The Genome Sequence of Acinetobacter schindleri NIPH 900.</title>
        <authorList>
            <consortium name="The Broad Institute Genome Sequencing Platform"/>
            <consortium name="The Broad Institute Genome Sequencing Center for Infectious Disease"/>
            <person name="Cerqueira G."/>
            <person name="Feldgarden M."/>
            <person name="Courvalin P."/>
            <person name="Perichon B."/>
            <person name="Grillot-Courvalin C."/>
            <person name="Clermont D."/>
            <person name="Rocha E."/>
            <person name="Yoon E.-J."/>
            <person name="Nemec A."/>
            <person name="Walker B."/>
            <person name="Young S.K."/>
            <person name="Zeng Q."/>
            <person name="Gargeya S."/>
            <person name="Fitzgerald M."/>
            <person name="Haas B."/>
            <person name="Abouelleil A."/>
            <person name="Alvarado L."/>
            <person name="Arachchi H.M."/>
            <person name="Berlin A.M."/>
            <person name="Chapman S.B."/>
            <person name="Dewar J."/>
            <person name="Goldberg J."/>
            <person name="Griggs A."/>
            <person name="Gujja S."/>
            <person name="Hansen M."/>
            <person name="Howarth C."/>
            <person name="Imamovic A."/>
            <person name="Larimer J."/>
            <person name="McCowan C."/>
            <person name="Murphy C."/>
            <person name="Neiman D."/>
            <person name="Pearson M."/>
            <person name="Priest M."/>
            <person name="Roberts A."/>
            <person name="Saif S."/>
            <person name="Shea T."/>
            <person name="Sisk P."/>
            <person name="Sykes S."/>
            <person name="Wortman J."/>
            <person name="Nusbaum C."/>
            <person name="Birren B."/>
        </authorList>
    </citation>
    <scope>NUCLEOTIDE SEQUENCE [LARGE SCALE GENOMIC DNA]</scope>
    <source>
        <strain evidence="2 3">NIPH 900</strain>
    </source>
</reference>
<name>N8Y609_9GAMM</name>
<keyword evidence="1" id="KW-0812">Transmembrane</keyword>
<accession>N8Y609</accession>
<dbReference type="PATRIC" id="fig|1217675.3.peg.111"/>
<dbReference type="AlphaFoldDB" id="N8Y609"/>
<evidence type="ECO:0000313" key="2">
    <source>
        <dbReference type="EMBL" id="ENV14770.1"/>
    </source>
</evidence>
<sequence>MIKIVGRLCDLVGRVLLITTPFIVEYAVAGSASSGVLTNDGLRYFATTYSYFLLIMASVLFLIVGSVVGYFYPTPQYGVKPYPKWIKLLISMGGGILGFIYYIETKNDITPIIIIWVACVSFVSPAIIHLVHAGVIKFAMGKANLTDDDIKRIRDSFGDQEK</sequence>
<dbReference type="RefSeq" id="WP_004811576.1">
    <property type="nucleotide sequence ID" value="NZ_KB849446.1"/>
</dbReference>
<dbReference type="HOGENOM" id="CLU_1674157_0_0_6"/>
<feature type="transmembrane region" description="Helical" evidence="1">
    <location>
        <begin position="85"/>
        <end position="103"/>
    </location>
</feature>
<evidence type="ECO:0000256" key="1">
    <source>
        <dbReference type="SAM" id="Phobius"/>
    </source>
</evidence>
<gene>
    <name evidence="2" type="ORF">F965_00116</name>
</gene>
<evidence type="ECO:0000313" key="3">
    <source>
        <dbReference type="Proteomes" id="UP000018438"/>
    </source>
</evidence>
<proteinExistence type="predicted"/>
<organism evidence="2 3">
    <name type="scientific">Acinetobacter schindleri NIPH 900</name>
    <dbReference type="NCBI Taxonomy" id="1217675"/>
    <lineage>
        <taxon>Bacteria</taxon>
        <taxon>Pseudomonadati</taxon>
        <taxon>Pseudomonadota</taxon>
        <taxon>Gammaproteobacteria</taxon>
        <taxon>Moraxellales</taxon>
        <taxon>Moraxellaceae</taxon>
        <taxon>Acinetobacter</taxon>
    </lineage>
</organism>